<evidence type="ECO:0000256" key="2">
    <source>
        <dbReference type="PIRSR" id="PIRSR602481-2"/>
    </source>
</evidence>
<reference evidence="3" key="1">
    <citation type="submission" date="2020-09" db="EMBL/GenBank/DDBJ databases">
        <title>Desulfogranum mesoprofundum gen. nov., sp. nov., a novel mesophilic, sulfate-reducing chemolithoautotroph isolated from a deep-sea hydrothermal vent chimney in the Suiyo Seamount.</title>
        <authorList>
            <person name="Hashimoto Y."/>
            <person name="Nakagawa S."/>
        </authorList>
    </citation>
    <scope>NUCLEOTIDE SEQUENCE</scope>
    <source>
        <strain evidence="3">KT2</strain>
    </source>
</reference>
<dbReference type="GO" id="GO:0045892">
    <property type="term" value="P:negative regulation of DNA-templated transcription"/>
    <property type="evidence" value="ECO:0007669"/>
    <property type="project" value="TreeGrafter"/>
</dbReference>
<sequence length="135" mass="15812">MQLRMTNQREIILSELKKSRQHLTADELYDRVKKDMPRISLATVYRNLEILSEAGLIGKLEISGRQKRFDYDVSEHDHIYCAICHRVDNLDIDRQGLHAREIKAVKGYRVSGYRLEIVGICPACQKKQEKKEKEK</sequence>
<dbReference type="EMBL" id="AP024086">
    <property type="protein sequence ID" value="BCL63100.1"/>
    <property type="molecule type" value="Genomic_DNA"/>
</dbReference>
<keyword evidence="1" id="KW-0479">Metal-binding</keyword>
<keyword evidence="4" id="KW-1185">Reference proteome</keyword>
<dbReference type="GO" id="GO:0008270">
    <property type="term" value="F:zinc ion binding"/>
    <property type="evidence" value="ECO:0007669"/>
    <property type="project" value="TreeGrafter"/>
</dbReference>
<comment type="cofactor">
    <cofactor evidence="1">
        <name>Zn(2+)</name>
        <dbReference type="ChEBI" id="CHEBI:29105"/>
    </cofactor>
    <text evidence="1">Binds 1 zinc ion per subunit.</text>
</comment>
<dbReference type="GO" id="GO:1900376">
    <property type="term" value="P:regulation of secondary metabolite biosynthetic process"/>
    <property type="evidence" value="ECO:0007669"/>
    <property type="project" value="TreeGrafter"/>
</dbReference>
<evidence type="ECO:0000313" key="3">
    <source>
        <dbReference type="EMBL" id="BCL63100.1"/>
    </source>
</evidence>
<dbReference type="GO" id="GO:0000976">
    <property type="term" value="F:transcription cis-regulatory region binding"/>
    <property type="evidence" value="ECO:0007669"/>
    <property type="project" value="TreeGrafter"/>
</dbReference>
<accession>A0A8D5FLE9</accession>
<keyword evidence="2" id="KW-0408">Iron</keyword>
<feature type="binding site" evidence="2">
    <location>
        <position position="77"/>
    </location>
    <ligand>
        <name>Fe cation</name>
        <dbReference type="ChEBI" id="CHEBI:24875"/>
    </ligand>
</feature>
<dbReference type="Pfam" id="PF01475">
    <property type="entry name" value="FUR"/>
    <property type="match status" value="1"/>
</dbReference>
<gene>
    <name evidence="3" type="ORF">DGMP_37930</name>
</gene>
<evidence type="ECO:0000313" key="4">
    <source>
        <dbReference type="Proteomes" id="UP000826725"/>
    </source>
</evidence>
<keyword evidence="1" id="KW-0862">Zinc</keyword>
<dbReference type="AlphaFoldDB" id="A0A8D5FLE9"/>
<dbReference type="KEGG" id="dbk:DGMP_37930"/>
<feature type="binding site" evidence="1">
    <location>
        <position position="81"/>
    </location>
    <ligand>
        <name>Zn(2+)</name>
        <dbReference type="ChEBI" id="CHEBI:29105"/>
    </ligand>
</feature>
<feature type="binding site" evidence="1">
    <location>
        <position position="121"/>
    </location>
    <ligand>
        <name>Zn(2+)</name>
        <dbReference type="ChEBI" id="CHEBI:29105"/>
    </ligand>
</feature>
<proteinExistence type="predicted"/>
<dbReference type="PANTHER" id="PTHR33202:SF7">
    <property type="entry name" value="FERRIC UPTAKE REGULATION PROTEIN"/>
    <property type="match status" value="1"/>
</dbReference>
<comment type="cofactor">
    <cofactor evidence="2">
        <name>Mn(2+)</name>
        <dbReference type="ChEBI" id="CHEBI:29035"/>
    </cofactor>
    <cofactor evidence="2">
        <name>Fe(2+)</name>
        <dbReference type="ChEBI" id="CHEBI:29033"/>
    </cofactor>
    <text evidence="2">Binds 1 Mn(2+) or Fe(2+) ion per subunit.</text>
</comment>
<feature type="binding site" evidence="1">
    <location>
        <position position="124"/>
    </location>
    <ligand>
        <name>Zn(2+)</name>
        <dbReference type="ChEBI" id="CHEBI:29105"/>
    </ligand>
</feature>
<dbReference type="RefSeq" id="WP_228855386.1">
    <property type="nucleotide sequence ID" value="NZ_AP024086.1"/>
</dbReference>
<dbReference type="PANTHER" id="PTHR33202">
    <property type="entry name" value="ZINC UPTAKE REGULATION PROTEIN"/>
    <property type="match status" value="1"/>
</dbReference>
<evidence type="ECO:0000256" key="1">
    <source>
        <dbReference type="PIRSR" id="PIRSR602481-1"/>
    </source>
</evidence>
<protein>
    <submittedName>
        <fullName evidence="3">Transcriptional repressor</fullName>
    </submittedName>
</protein>
<dbReference type="Proteomes" id="UP000826725">
    <property type="component" value="Chromosome"/>
</dbReference>
<dbReference type="GO" id="GO:0003700">
    <property type="term" value="F:DNA-binding transcription factor activity"/>
    <property type="evidence" value="ECO:0007669"/>
    <property type="project" value="InterPro"/>
</dbReference>
<organism evidence="3 4">
    <name type="scientific">Desulfomarina profundi</name>
    <dbReference type="NCBI Taxonomy" id="2772557"/>
    <lineage>
        <taxon>Bacteria</taxon>
        <taxon>Pseudomonadati</taxon>
        <taxon>Thermodesulfobacteriota</taxon>
        <taxon>Desulfobulbia</taxon>
        <taxon>Desulfobulbales</taxon>
        <taxon>Desulfobulbaceae</taxon>
        <taxon>Desulfomarina</taxon>
    </lineage>
</organism>
<dbReference type="CDD" id="cd07153">
    <property type="entry name" value="Fur_like"/>
    <property type="match status" value="1"/>
</dbReference>
<name>A0A8D5FLE9_9BACT</name>
<dbReference type="InterPro" id="IPR002481">
    <property type="entry name" value="FUR"/>
</dbReference>
<feature type="binding site" evidence="1">
    <location>
        <position position="84"/>
    </location>
    <ligand>
        <name>Zn(2+)</name>
        <dbReference type="ChEBI" id="CHEBI:29105"/>
    </ligand>
</feature>